<accession>A0A0F8ZNE1</accession>
<dbReference type="EMBL" id="LAZR01046949">
    <property type="protein sequence ID" value="KKK95348.1"/>
    <property type="molecule type" value="Genomic_DNA"/>
</dbReference>
<proteinExistence type="predicted"/>
<protein>
    <submittedName>
        <fullName evidence="2">Uncharacterized protein</fullName>
    </submittedName>
</protein>
<gene>
    <name evidence="2" type="ORF">LCGC14_2673720</name>
</gene>
<organism evidence="2">
    <name type="scientific">marine sediment metagenome</name>
    <dbReference type="NCBI Taxonomy" id="412755"/>
    <lineage>
        <taxon>unclassified sequences</taxon>
        <taxon>metagenomes</taxon>
        <taxon>ecological metagenomes</taxon>
    </lineage>
</organism>
<evidence type="ECO:0000313" key="2">
    <source>
        <dbReference type="EMBL" id="KKK95348.1"/>
    </source>
</evidence>
<dbReference type="AlphaFoldDB" id="A0A0F8ZNE1"/>
<name>A0A0F8ZNE1_9ZZZZ</name>
<sequence>MPELILDVHGALGMMTLHRAAAVLNACHKFLVAEVLAEDSVPNWNMLDALADAITSVEYYLDYVGRQDEQAEQTILGLAEEGVAKLGYPVTGDGPVVTTVGAGQPGAVINEPPTDGSVEETPKEDDFADQEIIGIFVEEVTEVLEL</sequence>
<feature type="non-terminal residue" evidence="2">
    <location>
        <position position="146"/>
    </location>
</feature>
<reference evidence="2" key="1">
    <citation type="journal article" date="2015" name="Nature">
        <title>Complex archaea that bridge the gap between prokaryotes and eukaryotes.</title>
        <authorList>
            <person name="Spang A."/>
            <person name="Saw J.H."/>
            <person name="Jorgensen S.L."/>
            <person name="Zaremba-Niedzwiedzka K."/>
            <person name="Martijn J."/>
            <person name="Lind A.E."/>
            <person name="van Eijk R."/>
            <person name="Schleper C."/>
            <person name="Guy L."/>
            <person name="Ettema T.J."/>
        </authorList>
    </citation>
    <scope>NUCLEOTIDE SEQUENCE</scope>
</reference>
<feature type="region of interest" description="Disordered" evidence="1">
    <location>
        <begin position="101"/>
        <end position="123"/>
    </location>
</feature>
<comment type="caution">
    <text evidence="2">The sequence shown here is derived from an EMBL/GenBank/DDBJ whole genome shotgun (WGS) entry which is preliminary data.</text>
</comment>
<evidence type="ECO:0000256" key="1">
    <source>
        <dbReference type="SAM" id="MobiDB-lite"/>
    </source>
</evidence>